<feature type="transmembrane region" description="Helical" evidence="6">
    <location>
        <begin position="63"/>
        <end position="83"/>
    </location>
</feature>
<keyword evidence="2 6" id="KW-0812">Transmembrane</keyword>
<protein>
    <recommendedName>
        <fullName evidence="7">EamA domain-containing protein</fullName>
    </recommendedName>
</protein>
<feature type="transmembrane region" description="Helical" evidence="6">
    <location>
        <begin position="314"/>
        <end position="332"/>
    </location>
</feature>
<evidence type="ECO:0000259" key="7">
    <source>
        <dbReference type="Pfam" id="PF00892"/>
    </source>
</evidence>
<organism evidence="9">
    <name type="scientific">Ditylum brightwellii</name>
    <dbReference type="NCBI Taxonomy" id="49249"/>
    <lineage>
        <taxon>Eukaryota</taxon>
        <taxon>Sar</taxon>
        <taxon>Stramenopiles</taxon>
        <taxon>Ochrophyta</taxon>
        <taxon>Bacillariophyta</taxon>
        <taxon>Mediophyceae</taxon>
        <taxon>Lithodesmiophycidae</taxon>
        <taxon>Lithodesmiales</taxon>
        <taxon>Lithodesmiaceae</taxon>
        <taxon>Ditylum</taxon>
    </lineage>
</organism>
<sequence>MSTNLALDGNVKNDDDDDDENNNGSSGLGGDDAFLNDEGFIEEFALVQEDVIPQQSHWCIAHAALLLANFIFGSGSVVGTLGLPSFHPLTFALIRESFAAVLLLAAAEIITRRNNNNNKSKYACTLPQPSDIPALALCGSGIFASQAFFVVGIKLSQNAVAGSVWQPSQPIFTAAICMMMRWEPFSLSRLSGILLAFLGCAGMIVYGRGEGSQGGSEYGTAETNEGTDMIKDVVGQACFFINCLGSSIYVLACKNLTNQYHSISITAWSYTFAALLMAIFAFVCSMSTSATIFLCNDCEPGQVWNVPSSAVPALAFFIVMQSSIAYGLVTWATKRIVTGTLVTGYTVLQPVTSTLLTEALIVTGSYAACGVENGIEEKMMRVLNSILGDTSSNEIYRERLEYDLSNEWNSEQLLNGEGENITSNKACLQPPNASTLVAALAVFAGLFIIVRTEPETSSFTDGYEAANTMIPSEHVDFTSDDLIRNDDDSDEWSLLELSDHHKHSTRLEHDET</sequence>
<feature type="transmembrane region" description="Helical" evidence="6">
    <location>
        <begin position="272"/>
        <end position="294"/>
    </location>
</feature>
<gene>
    <name evidence="8" type="ORF">DBRI00130_LOCUS27816</name>
    <name evidence="9" type="ORF">DBRI00130_LOCUS27817</name>
</gene>
<evidence type="ECO:0000256" key="1">
    <source>
        <dbReference type="ARBA" id="ARBA00004141"/>
    </source>
</evidence>
<dbReference type="InterPro" id="IPR000620">
    <property type="entry name" value="EamA_dom"/>
</dbReference>
<dbReference type="PANTHER" id="PTHR32322">
    <property type="entry name" value="INNER MEMBRANE TRANSPORTER"/>
    <property type="match status" value="1"/>
</dbReference>
<feature type="transmembrane region" description="Helical" evidence="6">
    <location>
        <begin position="89"/>
        <end position="111"/>
    </location>
</feature>
<evidence type="ECO:0000256" key="5">
    <source>
        <dbReference type="SAM" id="MobiDB-lite"/>
    </source>
</evidence>
<keyword evidence="3 6" id="KW-1133">Transmembrane helix</keyword>
<keyword evidence="4 6" id="KW-0472">Membrane</keyword>
<evidence type="ECO:0000256" key="4">
    <source>
        <dbReference type="ARBA" id="ARBA00023136"/>
    </source>
</evidence>
<accession>A0A6V2JSW8</accession>
<dbReference type="InterPro" id="IPR050638">
    <property type="entry name" value="AA-Vitamin_Transporters"/>
</dbReference>
<evidence type="ECO:0000256" key="6">
    <source>
        <dbReference type="SAM" id="Phobius"/>
    </source>
</evidence>
<feature type="transmembrane region" description="Helical" evidence="6">
    <location>
        <begin position="233"/>
        <end position="252"/>
    </location>
</feature>
<name>A0A6V2JSW8_9STRA</name>
<dbReference type="SUPFAM" id="SSF103481">
    <property type="entry name" value="Multidrug resistance efflux transporter EmrE"/>
    <property type="match status" value="1"/>
</dbReference>
<feature type="transmembrane region" description="Helical" evidence="6">
    <location>
        <begin position="187"/>
        <end position="206"/>
    </location>
</feature>
<evidence type="ECO:0000313" key="9">
    <source>
        <dbReference type="EMBL" id="CAE4631811.1"/>
    </source>
</evidence>
<comment type="subcellular location">
    <subcellularLocation>
        <location evidence="1">Membrane</location>
        <topology evidence="1">Multi-pass membrane protein</topology>
    </subcellularLocation>
</comment>
<dbReference type="PANTHER" id="PTHR32322:SF2">
    <property type="entry name" value="EAMA DOMAIN-CONTAINING PROTEIN"/>
    <property type="match status" value="1"/>
</dbReference>
<feature type="region of interest" description="Disordered" evidence="5">
    <location>
        <begin position="1"/>
        <end position="31"/>
    </location>
</feature>
<evidence type="ECO:0000256" key="2">
    <source>
        <dbReference type="ARBA" id="ARBA00022692"/>
    </source>
</evidence>
<dbReference type="AlphaFoldDB" id="A0A6V2JSW8"/>
<dbReference type="EMBL" id="HBNS01035621">
    <property type="protein sequence ID" value="CAE4631811.1"/>
    <property type="molecule type" value="Transcribed_RNA"/>
</dbReference>
<reference evidence="9" key="1">
    <citation type="submission" date="2021-01" db="EMBL/GenBank/DDBJ databases">
        <authorList>
            <person name="Corre E."/>
            <person name="Pelletier E."/>
            <person name="Niang G."/>
            <person name="Scheremetjew M."/>
            <person name="Finn R."/>
            <person name="Kale V."/>
            <person name="Holt S."/>
            <person name="Cochrane G."/>
            <person name="Meng A."/>
            <person name="Brown T."/>
            <person name="Cohen L."/>
        </authorList>
    </citation>
    <scope>NUCLEOTIDE SEQUENCE</scope>
    <source>
        <strain evidence="9">GSO104</strain>
    </source>
</reference>
<evidence type="ECO:0000313" key="8">
    <source>
        <dbReference type="EMBL" id="CAE4631809.1"/>
    </source>
</evidence>
<dbReference type="Pfam" id="PF00892">
    <property type="entry name" value="EamA"/>
    <property type="match status" value="1"/>
</dbReference>
<dbReference type="EMBL" id="HBNS01035620">
    <property type="protein sequence ID" value="CAE4631809.1"/>
    <property type="molecule type" value="Transcribed_RNA"/>
</dbReference>
<feature type="domain" description="EamA" evidence="7">
    <location>
        <begin position="63"/>
        <end position="204"/>
    </location>
</feature>
<proteinExistence type="predicted"/>
<dbReference type="InterPro" id="IPR037185">
    <property type="entry name" value="EmrE-like"/>
</dbReference>
<evidence type="ECO:0000256" key="3">
    <source>
        <dbReference type="ARBA" id="ARBA00022989"/>
    </source>
</evidence>
<dbReference type="GO" id="GO:0016020">
    <property type="term" value="C:membrane"/>
    <property type="evidence" value="ECO:0007669"/>
    <property type="project" value="UniProtKB-SubCell"/>
</dbReference>